<dbReference type="GO" id="GO:0030014">
    <property type="term" value="C:CCR4-NOT complex"/>
    <property type="evidence" value="ECO:0007669"/>
    <property type="project" value="InterPro"/>
</dbReference>
<keyword evidence="8" id="KW-0963">Cytoplasm</keyword>
<keyword evidence="9" id="KW-0540">Nuclease</keyword>
<protein>
    <recommendedName>
        <fullName evidence="7">poly(A)-specific ribonuclease</fullName>
        <ecNumber evidence="7">3.1.13.4</ecNumber>
    </recommendedName>
</protein>
<organism evidence="19 20">
    <name type="scientific">Heracleum sosnowskyi</name>
    <dbReference type="NCBI Taxonomy" id="360622"/>
    <lineage>
        <taxon>Eukaryota</taxon>
        <taxon>Viridiplantae</taxon>
        <taxon>Streptophyta</taxon>
        <taxon>Embryophyta</taxon>
        <taxon>Tracheophyta</taxon>
        <taxon>Spermatophyta</taxon>
        <taxon>Magnoliopsida</taxon>
        <taxon>eudicotyledons</taxon>
        <taxon>Gunneridae</taxon>
        <taxon>Pentapetalae</taxon>
        <taxon>asterids</taxon>
        <taxon>campanulids</taxon>
        <taxon>Apiales</taxon>
        <taxon>Apiaceae</taxon>
        <taxon>Apioideae</taxon>
        <taxon>apioid superclade</taxon>
        <taxon>Tordylieae</taxon>
        <taxon>Tordyliinae</taxon>
        <taxon>Heracleum</taxon>
    </lineage>
</organism>
<comment type="cofactor">
    <cofactor evidence="2">
        <name>a divalent metal cation</name>
        <dbReference type="ChEBI" id="CHEBI:60240"/>
    </cofactor>
</comment>
<comment type="similarity">
    <text evidence="5">Belongs to the CAF1 family.</text>
</comment>
<comment type="subunit">
    <text evidence="6">Component of the CCR4-NOT complex, at least composed of CRR4 and CAF1 proteins.</text>
</comment>
<dbReference type="Proteomes" id="UP001237642">
    <property type="component" value="Unassembled WGS sequence"/>
</dbReference>
<accession>A0AAD8IJ55</accession>
<dbReference type="PANTHER" id="PTHR10797">
    <property type="entry name" value="CCR4-NOT TRANSCRIPTION COMPLEX SUBUNIT"/>
    <property type="match status" value="1"/>
</dbReference>
<comment type="subcellular location">
    <subcellularLocation>
        <location evidence="4">Cytoplasm</location>
    </subcellularLocation>
    <subcellularLocation>
        <location evidence="3">Nucleus</location>
    </subcellularLocation>
</comment>
<dbReference type="InterPro" id="IPR006941">
    <property type="entry name" value="RNase_CAF1"/>
</dbReference>
<keyword evidence="20" id="KW-1185">Reference proteome</keyword>
<comment type="function">
    <text evidence="17">Ubiquitous transcription factor required for a diverse set of processes. It is a component of the CCR4 complex involved in the control of gene expression.</text>
</comment>
<evidence type="ECO:0000256" key="2">
    <source>
        <dbReference type="ARBA" id="ARBA00001968"/>
    </source>
</evidence>
<feature type="region of interest" description="Disordered" evidence="18">
    <location>
        <begin position="306"/>
        <end position="333"/>
    </location>
</feature>
<evidence type="ECO:0000256" key="6">
    <source>
        <dbReference type="ARBA" id="ARBA00011757"/>
    </source>
</evidence>
<sequence length="350" mass="39807">MVIIMVPKKPVVIRQVWQRNLELEFSLIRSAVKSHSCISIDTEFPGTVIPDIKNRKFFDLNPEETYSSMKANVDASKLIQLGLTLSDHYGNLPDFGGVCFVWQFNFREFDVEKDLQNFSSIELLKRNGIDFSANKMYGVRSQDFARLFRGCFGPNCTWVTFHGGYDFGYLTKALTNSDLPRDLGIFRNLLSHYFGNSMYDVKAMMEPFRFRGGLESLAACFNLVRVAGKSHQAGSDSLLTMQLFMKQPQLNGSVLSSSHPWRSWRMLYCMNLRRAGCLMVFVRHMVNLASPVADTITIRSEEMRRFKQSNRDIQNGTRPGLNPGGDESKNTFPRLHCGSALADRIMCQGP</sequence>
<comment type="catalytic activity">
    <reaction evidence="1">
        <text>Exonucleolytic cleavage of poly(A) to 5'-AMP.</text>
        <dbReference type="EC" id="3.1.13.4"/>
    </reaction>
</comment>
<evidence type="ECO:0000256" key="1">
    <source>
        <dbReference type="ARBA" id="ARBA00001663"/>
    </source>
</evidence>
<evidence type="ECO:0000256" key="7">
    <source>
        <dbReference type="ARBA" id="ARBA00012161"/>
    </source>
</evidence>
<dbReference type="GO" id="GO:0003723">
    <property type="term" value="F:RNA binding"/>
    <property type="evidence" value="ECO:0007669"/>
    <property type="project" value="UniProtKB-KW"/>
</dbReference>
<evidence type="ECO:0000256" key="8">
    <source>
        <dbReference type="ARBA" id="ARBA00022490"/>
    </source>
</evidence>
<keyword evidence="12" id="KW-0269">Exonuclease</keyword>
<name>A0AAD8IJ55_9APIA</name>
<dbReference type="GO" id="GO:0005634">
    <property type="term" value="C:nucleus"/>
    <property type="evidence" value="ECO:0007669"/>
    <property type="project" value="UniProtKB-SubCell"/>
</dbReference>
<dbReference type="GO" id="GO:0005737">
    <property type="term" value="C:cytoplasm"/>
    <property type="evidence" value="ECO:0007669"/>
    <property type="project" value="UniProtKB-SubCell"/>
</dbReference>
<dbReference type="EMBL" id="JAUIZM010000004">
    <property type="protein sequence ID" value="KAK1386526.1"/>
    <property type="molecule type" value="Genomic_DNA"/>
</dbReference>
<dbReference type="InterPro" id="IPR039637">
    <property type="entry name" value="CNOT7/CNOT8/Pop2"/>
</dbReference>
<evidence type="ECO:0000256" key="13">
    <source>
        <dbReference type="ARBA" id="ARBA00022884"/>
    </source>
</evidence>
<dbReference type="AlphaFoldDB" id="A0AAD8IJ55"/>
<evidence type="ECO:0000256" key="12">
    <source>
        <dbReference type="ARBA" id="ARBA00022839"/>
    </source>
</evidence>
<comment type="caution">
    <text evidence="19">The sequence shown here is derived from an EMBL/GenBank/DDBJ whole genome shotgun (WGS) entry which is preliminary data.</text>
</comment>
<dbReference type="GO" id="GO:0046872">
    <property type="term" value="F:metal ion binding"/>
    <property type="evidence" value="ECO:0007669"/>
    <property type="project" value="UniProtKB-KW"/>
</dbReference>
<keyword evidence="11" id="KW-0378">Hydrolase</keyword>
<evidence type="ECO:0000256" key="9">
    <source>
        <dbReference type="ARBA" id="ARBA00022722"/>
    </source>
</evidence>
<keyword evidence="13" id="KW-0694">RNA-binding</keyword>
<dbReference type="SUPFAM" id="SSF53098">
    <property type="entry name" value="Ribonuclease H-like"/>
    <property type="match status" value="1"/>
</dbReference>
<dbReference type="InterPro" id="IPR036397">
    <property type="entry name" value="RNaseH_sf"/>
</dbReference>
<evidence type="ECO:0000256" key="15">
    <source>
        <dbReference type="ARBA" id="ARBA00023163"/>
    </source>
</evidence>
<dbReference type="Gene3D" id="3.30.420.10">
    <property type="entry name" value="Ribonuclease H-like superfamily/Ribonuclease H"/>
    <property type="match status" value="1"/>
</dbReference>
<evidence type="ECO:0000313" key="20">
    <source>
        <dbReference type="Proteomes" id="UP001237642"/>
    </source>
</evidence>
<evidence type="ECO:0000313" key="19">
    <source>
        <dbReference type="EMBL" id="KAK1386526.1"/>
    </source>
</evidence>
<dbReference type="Pfam" id="PF04857">
    <property type="entry name" value="CAF1"/>
    <property type="match status" value="1"/>
</dbReference>
<evidence type="ECO:0000256" key="3">
    <source>
        <dbReference type="ARBA" id="ARBA00004123"/>
    </source>
</evidence>
<dbReference type="EC" id="3.1.13.4" evidence="7"/>
<evidence type="ECO:0000256" key="14">
    <source>
        <dbReference type="ARBA" id="ARBA00023015"/>
    </source>
</evidence>
<proteinExistence type="inferred from homology"/>
<evidence type="ECO:0000256" key="5">
    <source>
        <dbReference type="ARBA" id="ARBA00008372"/>
    </source>
</evidence>
<keyword evidence="14" id="KW-0805">Transcription regulation</keyword>
<reference evidence="19" key="2">
    <citation type="submission" date="2023-05" db="EMBL/GenBank/DDBJ databases">
        <authorList>
            <person name="Schelkunov M.I."/>
        </authorList>
    </citation>
    <scope>NUCLEOTIDE SEQUENCE</scope>
    <source>
        <strain evidence="19">Hsosn_3</strain>
        <tissue evidence="19">Leaf</tissue>
    </source>
</reference>
<reference evidence="19" key="1">
    <citation type="submission" date="2023-02" db="EMBL/GenBank/DDBJ databases">
        <title>Genome of toxic invasive species Heracleum sosnowskyi carries increased number of genes despite the absence of recent whole-genome duplications.</title>
        <authorList>
            <person name="Schelkunov M."/>
            <person name="Shtratnikova V."/>
            <person name="Makarenko M."/>
            <person name="Klepikova A."/>
            <person name="Omelchenko D."/>
            <person name="Novikova G."/>
            <person name="Obukhova E."/>
            <person name="Bogdanov V."/>
            <person name="Penin A."/>
            <person name="Logacheva M."/>
        </authorList>
    </citation>
    <scope>NUCLEOTIDE SEQUENCE</scope>
    <source>
        <strain evidence="19">Hsosn_3</strain>
        <tissue evidence="19">Leaf</tissue>
    </source>
</reference>
<evidence type="ECO:0000256" key="17">
    <source>
        <dbReference type="ARBA" id="ARBA00025148"/>
    </source>
</evidence>
<evidence type="ECO:0000256" key="10">
    <source>
        <dbReference type="ARBA" id="ARBA00022723"/>
    </source>
</evidence>
<keyword evidence="16" id="KW-0539">Nucleus</keyword>
<keyword evidence="15" id="KW-0804">Transcription</keyword>
<dbReference type="InterPro" id="IPR012337">
    <property type="entry name" value="RNaseH-like_sf"/>
</dbReference>
<keyword evidence="10" id="KW-0479">Metal-binding</keyword>
<evidence type="ECO:0000256" key="16">
    <source>
        <dbReference type="ARBA" id="ARBA00023242"/>
    </source>
</evidence>
<gene>
    <name evidence="19" type="ORF">POM88_014704</name>
</gene>
<evidence type="ECO:0000256" key="18">
    <source>
        <dbReference type="SAM" id="MobiDB-lite"/>
    </source>
</evidence>
<evidence type="ECO:0000256" key="4">
    <source>
        <dbReference type="ARBA" id="ARBA00004496"/>
    </source>
</evidence>
<dbReference type="GO" id="GO:0004535">
    <property type="term" value="F:poly(A)-specific ribonuclease activity"/>
    <property type="evidence" value="ECO:0007669"/>
    <property type="project" value="UniProtKB-EC"/>
</dbReference>
<evidence type="ECO:0000256" key="11">
    <source>
        <dbReference type="ARBA" id="ARBA00022801"/>
    </source>
</evidence>